<dbReference type="GO" id="GO:0003700">
    <property type="term" value="F:DNA-binding transcription factor activity"/>
    <property type="evidence" value="ECO:0007669"/>
    <property type="project" value="InterPro"/>
</dbReference>
<evidence type="ECO:0000256" key="1">
    <source>
        <dbReference type="ARBA" id="ARBA00021390"/>
    </source>
</evidence>
<comment type="caution">
    <text evidence="8">The sequence shown here is derived from an EMBL/GenBank/DDBJ whole genome shotgun (WGS) entry which is preliminary data.</text>
</comment>
<dbReference type="PANTHER" id="PTHR30363:SF4">
    <property type="entry name" value="GLYCEROL-3-PHOSPHATE REGULON REPRESSOR"/>
    <property type="match status" value="1"/>
</dbReference>
<dbReference type="GO" id="GO:0003677">
    <property type="term" value="F:DNA binding"/>
    <property type="evidence" value="ECO:0007669"/>
    <property type="project" value="UniProtKB-KW"/>
</dbReference>
<dbReference type="InterPro" id="IPR036388">
    <property type="entry name" value="WH-like_DNA-bd_sf"/>
</dbReference>
<dbReference type="SMART" id="SM00420">
    <property type="entry name" value="HTH_DEOR"/>
    <property type="match status" value="1"/>
</dbReference>
<feature type="domain" description="HTH deoR-type" evidence="7">
    <location>
        <begin position="3"/>
        <end position="58"/>
    </location>
</feature>
<proteinExistence type="predicted"/>
<dbReference type="PRINTS" id="PR00037">
    <property type="entry name" value="HTHLACR"/>
</dbReference>
<dbReference type="PROSITE" id="PS00894">
    <property type="entry name" value="HTH_DEOR_1"/>
    <property type="match status" value="1"/>
</dbReference>
<keyword evidence="2" id="KW-0678">Repressor</keyword>
<evidence type="ECO:0000313" key="9">
    <source>
        <dbReference type="Proteomes" id="UP000655366"/>
    </source>
</evidence>
<dbReference type="PANTHER" id="PTHR30363">
    <property type="entry name" value="HTH-TYPE TRANSCRIPTIONAL REGULATOR SRLR-RELATED"/>
    <property type="match status" value="1"/>
</dbReference>
<dbReference type="Gene3D" id="3.40.50.1360">
    <property type="match status" value="1"/>
</dbReference>
<dbReference type="InterPro" id="IPR018356">
    <property type="entry name" value="Tscrpt_reg_HTH_DeoR_CS"/>
</dbReference>
<accession>A0A931GAN5</accession>
<keyword evidence="4" id="KW-0238">DNA-binding</keyword>
<dbReference type="InterPro" id="IPR036390">
    <property type="entry name" value="WH_DNA-bd_sf"/>
</dbReference>
<dbReference type="InterPro" id="IPR014036">
    <property type="entry name" value="DeoR-like_C"/>
</dbReference>
<keyword evidence="3" id="KW-0805">Transcription regulation</keyword>
<keyword evidence="9" id="KW-1185">Reference proteome</keyword>
<dbReference type="SUPFAM" id="SSF100950">
    <property type="entry name" value="NagB/RpiA/CoA transferase-like"/>
    <property type="match status" value="1"/>
</dbReference>
<evidence type="ECO:0000256" key="4">
    <source>
        <dbReference type="ARBA" id="ARBA00023125"/>
    </source>
</evidence>
<reference evidence="8 9" key="1">
    <citation type="submission" date="2020-11" db="EMBL/GenBank/DDBJ databases">
        <title>Arthrobacter antarcticus sp. nov., isolated from Antarctic Soil.</title>
        <authorList>
            <person name="Li J."/>
        </authorList>
    </citation>
    <scope>NUCLEOTIDE SEQUENCE [LARGE SCALE GENOMIC DNA]</scope>
    <source>
        <strain evidence="8 9">Z1-20</strain>
    </source>
</reference>
<dbReference type="AlphaFoldDB" id="A0A931GAN5"/>
<dbReference type="SUPFAM" id="SSF46785">
    <property type="entry name" value="Winged helix' DNA-binding domain"/>
    <property type="match status" value="1"/>
</dbReference>
<dbReference type="SMART" id="SM01134">
    <property type="entry name" value="DeoRC"/>
    <property type="match status" value="1"/>
</dbReference>
<dbReference type="Pfam" id="PF00455">
    <property type="entry name" value="DeoRC"/>
    <property type="match status" value="1"/>
</dbReference>
<keyword evidence="5" id="KW-0804">Transcription</keyword>
<sequence>MFAEERQDKIAELVAARSRVTVGELAELFRITAETVRRDLAGLENTRRLRRVHGGAVALDRLSMSEPSLDERRSQHLAEKTRIAAAAAALIPSTRTGSVLLDSGTTTALLAELLTDWAPASPGDALLVITNALPIAHRLCANPELQLEILGGRVRGLTSAIVGATASERLEALRPDIAFVGANGVHAQFGLSTPDSAEAAIKMAIVRSARRVVALADSSKLGEETLVRFAALREIDTLITDARPAEDLIAALAAADVELVIA</sequence>
<evidence type="ECO:0000256" key="5">
    <source>
        <dbReference type="ARBA" id="ARBA00023163"/>
    </source>
</evidence>
<protein>
    <recommendedName>
        <fullName evidence="1">Lactose phosphotransferase system repressor</fullName>
    </recommendedName>
</protein>
<dbReference type="InterPro" id="IPR001034">
    <property type="entry name" value="DeoR_HTH"/>
</dbReference>
<dbReference type="InterPro" id="IPR037171">
    <property type="entry name" value="NagB/RpiA_transferase-like"/>
</dbReference>
<evidence type="ECO:0000259" key="7">
    <source>
        <dbReference type="PROSITE" id="PS51000"/>
    </source>
</evidence>
<organism evidence="8 9">
    <name type="scientific">Arthrobacter terrae</name>
    <dbReference type="NCBI Taxonomy" id="2935737"/>
    <lineage>
        <taxon>Bacteria</taxon>
        <taxon>Bacillati</taxon>
        <taxon>Actinomycetota</taxon>
        <taxon>Actinomycetes</taxon>
        <taxon>Micrococcales</taxon>
        <taxon>Micrococcaceae</taxon>
        <taxon>Arthrobacter</taxon>
    </lineage>
</organism>
<dbReference type="RefSeq" id="WP_196396853.1">
    <property type="nucleotide sequence ID" value="NZ_JADNYM010000012.1"/>
</dbReference>
<evidence type="ECO:0000313" key="8">
    <source>
        <dbReference type="EMBL" id="MBG0739917.1"/>
    </source>
</evidence>
<dbReference type="Gene3D" id="1.10.10.10">
    <property type="entry name" value="Winged helix-like DNA-binding domain superfamily/Winged helix DNA-binding domain"/>
    <property type="match status" value="1"/>
</dbReference>
<comment type="function">
    <text evidence="6">Repressor of the lactose catabolism operon. Galactose-6-phosphate is the inducer.</text>
</comment>
<dbReference type="Pfam" id="PF08220">
    <property type="entry name" value="HTH_DeoR"/>
    <property type="match status" value="1"/>
</dbReference>
<gene>
    <name evidence="8" type="ORF">IV500_11020</name>
</gene>
<dbReference type="EMBL" id="JADNYM010000012">
    <property type="protein sequence ID" value="MBG0739917.1"/>
    <property type="molecule type" value="Genomic_DNA"/>
</dbReference>
<dbReference type="Proteomes" id="UP000655366">
    <property type="component" value="Unassembled WGS sequence"/>
</dbReference>
<evidence type="ECO:0000256" key="6">
    <source>
        <dbReference type="ARBA" id="ARBA00024937"/>
    </source>
</evidence>
<dbReference type="InterPro" id="IPR050313">
    <property type="entry name" value="Carb_Metab_HTH_regulators"/>
</dbReference>
<evidence type="ECO:0000256" key="2">
    <source>
        <dbReference type="ARBA" id="ARBA00022491"/>
    </source>
</evidence>
<evidence type="ECO:0000256" key="3">
    <source>
        <dbReference type="ARBA" id="ARBA00023015"/>
    </source>
</evidence>
<name>A0A931GAN5_9MICC</name>
<dbReference type="PROSITE" id="PS51000">
    <property type="entry name" value="HTH_DEOR_2"/>
    <property type="match status" value="1"/>
</dbReference>